<dbReference type="eggNOG" id="ENOG502SY2D">
    <property type="taxonomic scope" value="Eukaryota"/>
</dbReference>
<dbReference type="SUPFAM" id="SSF56399">
    <property type="entry name" value="ADP-ribosylation"/>
    <property type="match status" value="1"/>
</dbReference>
<dbReference type="HOGENOM" id="CLU_121026_0_0_1"/>
<dbReference type="PANTHER" id="PTHR40781:SF1">
    <property type="match status" value="1"/>
</dbReference>
<dbReference type="AlphaFoldDB" id="R0IKI9"/>
<sequence length="183" mass="21226">MSDSARETLGKLPVQYSAAPTSRPRTSQPNAKSVVNGAITAPHILYRVEDESSRARYIDDTGIFAEDTDTDVNFTAKTNTLLHLIAQHLDWRNREATPFISMYSDEDVAWREAERRVRTGKQDVRIYKIDTYACEERTEYRNIRLLAKKLGLYIHEEAWNNSMHEYIFLHFVPESAIEGWEEL</sequence>
<keyword evidence="4" id="KW-1185">Reference proteome</keyword>
<evidence type="ECO:0000256" key="1">
    <source>
        <dbReference type="SAM" id="MobiDB-lite"/>
    </source>
</evidence>
<feature type="region of interest" description="Disordered" evidence="1">
    <location>
        <begin position="1"/>
        <end position="32"/>
    </location>
</feature>
<dbReference type="Gene3D" id="3.90.210.10">
    <property type="entry name" value="Heat-Labile Enterotoxin, subunit A"/>
    <property type="match status" value="1"/>
</dbReference>
<evidence type="ECO:0000313" key="4">
    <source>
        <dbReference type="Proteomes" id="UP000016935"/>
    </source>
</evidence>
<proteinExistence type="predicted"/>
<name>R0IKI9_EXST2</name>
<accession>R0IKI9</accession>
<evidence type="ECO:0000313" key="3">
    <source>
        <dbReference type="EMBL" id="EOA85396.1"/>
    </source>
</evidence>
<dbReference type="RefSeq" id="XP_008027097.1">
    <property type="nucleotide sequence ID" value="XM_008028906.1"/>
</dbReference>
<organism evidence="3 4">
    <name type="scientific">Exserohilum turcicum (strain 28A)</name>
    <name type="common">Northern leaf blight fungus</name>
    <name type="synonym">Setosphaeria turcica</name>
    <dbReference type="NCBI Taxonomy" id="671987"/>
    <lineage>
        <taxon>Eukaryota</taxon>
        <taxon>Fungi</taxon>
        <taxon>Dikarya</taxon>
        <taxon>Ascomycota</taxon>
        <taxon>Pezizomycotina</taxon>
        <taxon>Dothideomycetes</taxon>
        <taxon>Pleosporomycetidae</taxon>
        <taxon>Pleosporales</taxon>
        <taxon>Pleosporineae</taxon>
        <taxon>Pleosporaceae</taxon>
        <taxon>Exserohilum</taxon>
    </lineage>
</organism>
<dbReference type="GeneID" id="19404756"/>
<evidence type="ECO:0000259" key="2">
    <source>
        <dbReference type="Pfam" id="PF24494"/>
    </source>
</evidence>
<feature type="domain" description="DUF7587" evidence="2">
    <location>
        <begin position="41"/>
        <end position="177"/>
    </location>
</feature>
<gene>
    <name evidence="3" type="ORF">SETTUDRAFT_42465</name>
</gene>
<reference evidence="3 4" key="1">
    <citation type="journal article" date="2012" name="PLoS Pathog.">
        <title>Diverse lifestyles and strategies of plant pathogenesis encoded in the genomes of eighteen Dothideomycetes fungi.</title>
        <authorList>
            <person name="Ohm R.A."/>
            <person name="Feau N."/>
            <person name="Henrissat B."/>
            <person name="Schoch C.L."/>
            <person name="Horwitz B.A."/>
            <person name="Barry K.W."/>
            <person name="Condon B.J."/>
            <person name="Copeland A.C."/>
            <person name="Dhillon B."/>
            <person name="Glaser F."/>
            <person name="Hesse C.N."/>
            <person name="Kosti I."/>
            <person name="LaButti K."/>
            <person name="Lindquist E.A."/>
            <person name="Lucas S."/>
            <person name="Salamov A.A."/>
            <person name="Bradshaw R.E."/>
            <person name="Ciuffetti L."/>
            <person name="Hamelin R.C."/>
            <person name="Kema G.H.J."/>
            <person name="Lawrence C."/>
            <person name="Scott J.A."/>
            <person name="Spatafora J.W."/>
            <person name="Turgeon B.G."/>
            <person name="de Wit P.J.G.M."/>
            <person name="Zhong S."/>
            <person name="Goodwin S.B."/>
            <person name="Grigoriev I.V."/>
        </authorList>
    </citation>
    <scope>NUCLEOTIDE SEQUENCE [LARGE SCALE GENOMIC DNA]</scope>
    <source>
        <strain evidence="4">28A</strain>
    </source>
</reference>
<dbReference type="Proteomes" id="UP000016935">
    <property type="component" value="Unassembled WGS sequence"/>
</dbReference>
<dbReference type="InterPro" id="IPR056009">
    <property type="entry name" value="DUF7587"/>
</dbReference>
<dbReference type="EMBL" id="KB908703">
    <property type="protein sequence ID" value="EOA85396.1"/>
    <property type="molecule type" value="Genomic_DNA"/>
</dbReference>
<feature type="compositionally biased region" description="Polar residues" evidence="1">
    <location>
        <begin position="18"/>
        <end position="32"/>
    </location>
</feature>
<dbReference type="OrthoDB" id="3693192at2759"/>
<reference evidence="3 4" key="2">
    <citation type="journal article" date="2013" name="PLoS Genet.">
        <title>Comparative genome structure, secondary metabolite, and effector coding capacity across Cochliobolus pathogens.</title>
        <authorList>
            <person name="Condon B.J."/>
            <person name="Leng Y."/>
            <person name="Wu D."/>
            <person name="Bushley K.E."/>
            <person name="Ohm R.A."/>
            <person name="Otillar R."/>
            <person name="Martin J."/>
            <person name="Schackwitz W."/>
            <person name="Grimwood J."/>
            <person name="MohdZainudin N."/>
            <person name="Xue C."/>
            <person name="Wang R."/>
            <person name="Manning V.A."/>
            <person name="Dhillon B."/>
            <person name="Tu Z.J."/>
            <person name="Steffenson B.J."/>
            <person name="Salamov A."/>
            <person name="Sun H."/>
            <person name="Lowry S."/>
            <person name="LaButti K."/>
            <person name="Han J."/>
            <person name="Copeland A."/>
            <person name="Lindquist E."/>
            <person name="Barry K."/>
            <person name="Schmutz J."/>
            <person name="Baker S.E."/>
            <person name="Ciuffetti L.M."/>
            <person name="Grigoriev I.V."/>
            <person name="Zhong S."/>
            <person name="Turgeon B.G."/>
        </authorList>
    </citation>
    <scope>NUCLEOTIDE SEQUENCE [LARGE SCALE GENOMIC DNA]</scope>
    <source>
        <strain evidence="4">28A</strain>
    </source>
</reference>
<dbReference type="PANTHER" id="PTHR40781">
    <property type="match status" value="1"/>
</dbReference>
<protein>
    <recommendedName>
        <fullName evidence="2">DUF7587 domain-containing protein</fullName>
    </recommendedName>
</protein>
<dbReference type="Pfam" id="PF24494">
    <property type="entry name" value="DUF7587"/>
    <property type="match status" value="1"/>
</dbReference>